<keyword evidence="2 5" id="KW-0479">Metal-binding</keyword>
<dbReference type="SUPFAM" id="SSF51735">
    <property type="entry name" value="NAD(P)-binding Rossmann-fold domains"/>
    <property type="match status" value="1"/>
</dbReference>
<dbReference type="Pfam" id="PF08240">
    <property type="entry name" value="ADH_N"/>
    <property type="match status" value="1"/>
</dbReference>
<dbReference type="AlphaFoldDB" id="A0A4V0YE64"/>
<dbReference type="OrthoDB" id="9797931at2"/>
<dbReference type="EMBL" id="CP035495">
    <property type="protein sequence ID" value="QAY63121.1"/>
    <property type="molecule type" value="Genomic_DNA"/>
</dbReference>
<evidence type="ECO:0000259" key="6">
    <source>
        <dbReference type="SMART" id="SM00829"/>
    </source>
</evidence>
<dbReference type="KEGG" id="xyl:ET495_07530"/>
<evidence type="ECO:0000256" key="3">
    <source>
        <dbReference type="ARBA" id="ARBA00022833"/>
    </source>
</evidence>
<dbReference type="Pfam" id="PF00107">
    <property type="entry name" value="ADH_zinc_N"/>
    <property type="match status" value="1"/>
</dbReference>
<dbReference type="SUPFAM" id="SSF50129">
    <property type="entry name" value="GroES-like"/>
    <property type="match status" value="1"/>
</dbReference>
<proteinExistence type="inferred from homology"/>
<evidence type="ECO:0000313" key="7">
    <source>
        <dbReference type="EMBL" id="QAY63121.1"/>
    </source>
</evidence>
<feature type="domain" description="Enoyl reductase (ER)" evidence="6">
    <location>
        <begin position="15"/>
        <end position="352"/>
    </location>
</feature>
<keyword evidence="3 5" id="KW-0862">Zinc</keyword>
<accession>A0A4V0YE64</accession>
<dbReference type="InterPro" id="IPR011032">
    <property type="entry name" value="GroES-like_sf"/>
</dbReference>
<dbReference type="GO" id="GO:0016491">
    <property type="term" value="F:oxidoreductase activity"/>
    <property type="evidence" value="ECO:0007669"/>
    <property type="project" value="UniProtKB-KW"/>
</dbReference>
<dbReference type="GO" id="GO:0008270">
    <property type="term" value="F:zinc ion binding"/>
    <property type="evidence" value="ECO:0007669"/>
    <property type="project" value="InterPro"/>
</dbReference>
<organism evidence="7 8">
    <name type="scientific">Xylanimonas allomyrinae</name>
    <dbReference type="NCBI Taxonomy" id="2509459"/>
    <lineage>
        <taxon>Bacteria</taxon>
        <taxon>Bacillati</taxon>
        <taxon>Actinomycetota</taxon>
        <taxon>Actinomycetes</taxon>
        <taxon>Micrococcales</taxon>
        <taxon>Promicromonosporaceae</taxon>
        <taxon>Xylanimonas</taxon>
    </lineage>
</organism>
<dbReference type="InterPro" id="IPR050129">
    <property type="entry name" value="Zn_alcohol_dh"/>
</dbReference>
<dbReference type="InterPro" id="IPR013154">
    <property type="entry name" value="ADH-like_N"/>
</dbReference>
<keyword evidence="8" id="KW-1185">Reference proteome</keyword>
<sequence length="355" mass="36439">MEDNGPLMRAARLYGPGDIRVTEVGRPRPGPGEILLRTTAASLCGSDLRMIANGYRGVDVDHPLTLGHEFAGTIAEVGPGVVGYEVGQSVAVAPNYGCGRCEWCVRGMTHLCPVYEAFGITIDGAFAEFVLVPAGPVAQGNLLVLQPDTAPETAALYEPLSCVVNGQDVIGVGVDDVVLVVGAGPIGLMHAFLARARGAARVMLTDLSAERVAACVRLGSFIEAVPAQEAMVGSVLSHTGGRGVDVAITAAPSAAAQAAVVEAMATNGRVLYFGGLPKSAGRVQVDTNTIHYRQLRVCGSARASVAQYRTAAAVAQGGAVPLPPMISKVFPLAEFSGAVAFAGAGQGIKTVISYD</sequence>
<dbReference type="InterPro" id="IPR020843">
    <property type="entry name" value="ER"/>
</dbReference>
<dbReference type="SMART" id="SM00829">
    <property type="entry name" value="PKS_ER"/>
    <property type="match status" value="1"/>
</dbReference>
<comment type="cofactor">
    <cofactor evidence="1 5">
        <name>Zn(2+)</name>
        <dbReference type="ChEBI" id="CHEBI:29105"/>
    </cofactor>
</comment>
<dbReference type="PROSITE" id="PS00059">
    <property type="entry name" value="ADH_ZINC"/>
    <property type="match status" value="1"/>
</dbReference>
<evidence type="ECO:0000256" key="2">
    <source>
        <dbReference type="ARBA" id="ARBA00022723"/>
    </source>
</evidence>
<dbReference type="InterPro" id="IPR013149">
    <property type="entry name" value="ADH-like_C"/>
</dbReference>
<comment type="similarity">
    <text evidence="5">Belongs to the zinc-containing alcohol dehydrogenase family.</text>
</comment>
<evidence type="ECO:0000256" key="4">
    <source>
        <dbReference type="ARBA" id="ARBA00023002"/>
    </source>
</evidence>
<dbReference type="RefSeq" id="WP_129203925.1">
    <property type="nucleotide sequence ID" value="NZ_CP035495.1"/>
</dbReference>
<dbReference type="Gene3D" id="3.90.180.10">
    <property type="entry name" value="Medium-chain alcohol dehydrogenases, catalytic domain"/>
    <property type="match status" value="1"/>
</dbReference>
<dbReference type="InterPro" id="IPR036291">
    <property type="entry name" value="NAD(P)-bd_dom_sf"/>
</dbReference>
<protein>
    <submittedName>
        <fullName evidence="7">Zn-dependent alcohol dehydrogenase</fullName>
    </submittedName>
</protein>
<name>A0A4V0YE64_9MICO</name>
<evidence type="ECO:0000313" key="8">
    <source>
        <dbReference type="Proteomes" id="UP000291758"/>
    </source>
</evidence>
<dbReference type="Proteomes" id="UP000291758">
    <property type="component" value="Chromosome"/>
</dbReference>
<dbReference type="Gene3D" id="3.40.50.720">
    <property type="entry name" value="NAD(P)-binding Rossmann-like Domain"/>
    <property type="match status" value="1"/>
</dbReference>
<dbReference type="PANTHER" id="PTHR43401">
    <property type="entry name" value="L-THREONINE 3-DEHYDROGENASE"/>
    <property type="match status" value="1"/>
</dbReference>
<reference evidence="7 8" key="1">
    <citation type="submission" date="2019-01" db="EMBL/GenBank/DDBJ databases">
        <title>Genome sequencing of strain 2JSPR-7.</title>
        <authorList>
            <person name="Heo J."/>
            <person name="Kim S.-J."/>
            <person name="Kim J.-S."/>
            <person name="Hong S.-B."/>
            <person name="Kwon S.-W."/>
        </authorList>
    </citation>
    <scope>NUCLEOTIDE SEQUENCE [LARGE SCALE GENOMIC DNA]</scope>
    <source>
        <strain evidence="7 8">2JSPR-7</strain>
    </source>
</reference>
<dbReference type="PANTHER" id="PTHR43401:SF2">
    <property type="entry name" value="L-THREONINE 3-DEHYDROGENASE"/>
    <property type="match status" value="1"/>
</dbReference>
<evidence type="ECO:0000256" key="5">
    <source>
        <dbReference type="RuleBase" id="RU361277"/>
    </source>
</evidence>
<dbReference type="InterPro" id="IPR002328">
    <property type="entry name" value="ADH_Zn_CS"/>
</dbReference>
<evidence type="ECO:0000256" key="1">
    <source>
        <dbReference type="ARBA" id="ARBA00001947"/>
    </source>
</evidence>
<keyword evidence="4" id="KW-0560">Oxidoreductase</keyword>
<gene>
    <name evidence="7" type="ORF">ET495_07530</name>
</gene>